<evidence type="ECO:0000313" key="1">
    <source>
        <dbReference type="EMBL" id="OYR14276.1"/>
    </source>
</evidence>
<keyword evidence="2" id="KW-1185">Reference proteome</keyword>
<protein>
    <submittedName>
        <fullName evidence="1">Uncharacterized protein</fullName>
    </submittedName>
</protein>
<dbReference type="OrthoDB" id="8452228at2"/>
<sequence>MATVVIERPQAIVTPADVAGDHLSDDASVAAVIEAVTEEIDGPSGWLGRCLGPQVLEQQQCDFRDLRLRYVPVVEVVSVEFTDRKGVVWFIPPENYRVIRTDMFAELRGVRDFNWPTDLAPEPDAVRIQYKAGYDGSDRIGPVPQRARQAIILAAQQMLAVSGPAGHVRSEDVEGVGSTQYLDGDKVSEIVRSATDRLLSTLRIYA</sequence>
<evidence type="ECO:0000313" key="2">
    <source>
        <dbReference type="Proteomes" id="UP000216345"/>
    </source>
</evidence>
<gene>
    <name evidence="1" type="ORF">CEV32_0274</name>
</gene>
<reference evidence="1 2" key="1">
    <citation type="submission" date="2017-07" db="EMBL/GenBank/DDBJ databases">
        <title>Phylogenetic study on the rhizospheric bacterium Ochrobactrum sp. A44.</title>
        <authorList>
            <person name="Krzyzanowska D.M."/>
            <person name="Ossowicki A."/>
            <person name="Rajewska M."/>
            <person name="Maciag T."/>
            <person name="Kaczynski Z."/>
            <person name="Czerwicka M."/>
            <person name="Jafra S."/>
        </authorList>
    </citation>
    <scope>NUCLEOTIDE SEQUENCE [LARGE SCALE GENOMIC DNA]</scope>
    <source>
        <strain evidence="1 2">PR17</strain>
    </source>
</reference>
<dbReference type="RefSeq" id="WP_094577052.1">
    <property type="nucleotide sequence ID" value="NZ_JBHEEL010000001.1"/>
</dbReference>
<dbReference type="EMBL" id="NNRK01000026">
    <property type="protein sequence ID" value="OYR14276.1"/>
    <property type="molecule type" value="Genomic_DNA"/>
</dbReference>
<name>A0A256FHY7_9HYPH</name>
<organism evidence="1 2">
    <name type="scientific">Brucella rhizosphaerae</name>
    <dbReference type="NCBI Taxonomy" id="571254"/>
    <lineage>
        <taxon>Bacteria</taxon>
        <taxon>Pseudomonadati</taxon>
        <taxon>Pseudomonadota</taxon>
        <taxon>Alphaproteobacteria</taxon>
        <taxon>Hyphomicrobiales</taxon>
        <taxon>Brucellaceae</taxon>
        <taxon>Brucella/Ochrobactrum group</taxon>
        <taxon>Brucella</taxon>
    </lineage>
</organism>
<accession>A0A256FHY7</accession>
<dbReference type="Proteomes" id="UP000216345">
    <property type="component" value="Unassembled WGS sequence"/>
</dbReference>
<proteinExistence type="predicted"/>
<comment type="caution">
    <text evidence="1">The sequence shown here is derived from an EMBL/GenBank/DDBJ whole genome shotgun (WGS) entry which is preliminary data.</text>
</comment>
<dbReference type="AlphaFoldDB" id="A0A256FHY7"/>